<protein>
    <recommendedName>
        <fullName evidence="7">Peptidase S1 domain-containing protein</fullName>
    </recommendedName>
</protein>
<keyword evidence="6" id="KW-0720">Serine protease</keyword>
<evidence type="ECO:0000256" key="4">
    <source>
        <dbReference type="ARBA" id="ARBA00023157"/>
    </source>
</evidence>
<evidence type="ECO:0000259" key="7">
    <source>
        <dbReference type="PROSITE" id="PS50240"/>
    </source>
</evidence>
<keyword evidence="2" id="KW-0964">Secreted</keyword>
<dbReference type="PANTHER" id="PTHR24252">
    <property type="entry name" value="ACROSIN-RELATED"/>
    <property type="match status" value="1"/>
</dbReference>
<evidence type="ECO:0000256" key="6">
    <source>
        <dbReference type="RuleBase" id="RU363034"/>
    </source>
</evidence>
<dbReference type="GeneID" id="111247455"/>
<evidence type="ECO:0000256" key="2">
    <source>
        <dbReference type="ARBA" id="ARBA00022525"/>
    </source>
</evidence>
<reference evidence="8" key="1">
    <citation type="submission" date="2021-01" db="UniProtKB">
        <authorList>
            <consortium name="EnsemblMetazoa"/>
        </authorList>
    </citation>
    <scope>IDENTIFICATION</scope>
</reference>
<dbReference type="EnsemblMetazoa" id="XM_022798368">
    <property type="protein sequence ID" value="XP_022654103"/>
    <property type="gene ID" value="LOC111247455"/>
</dbReference>
<name>A0A7M7JLV3_VARDE</name>
<dbReference type="GO" id="GO:0005576">
    <property type="term" value="C:extracellular region"/>
    <property type="evidence" value="ECO:0007669"/>
    <property type="project" value="UniProtKB-SubCell"/>
</dbReference>
<evidence type="ECO:0000313" key="9">
    <source>
        <dbReference type="Proteomes" id="UP000594260"/>
    </source>
</evidence>
<dbReference type="Pfam" id="PF00089">
    <property type="entry name" value="Trypsin"/>
    <property type="match status" value="1"/>
</dbReference>
<organism evidence="8 9">
    <name type="scientific">Varroa destructor</name>
    <name type="common">Honeybee mite</name>
    <dbReference type="NCBI Taxonomy" id="109461"/>
    <lineage>
        <taxon>Eukaryota</taxon>
        <taxon>Metazoa</taxon>
        <taxon>Ecdysozoa</taxon>
        <taxon>Arthropoda</taxon>
        <taxon>Chelicerata</taxon>
        <taxon>Arachnida</taxon>
        <taxon>Acari</taxon>
        <taxon>Parasitiformes</taxon>
        <taxon>Mesostigmata</taxon>
        <taxon>Gamasina</taxon>
        <taxon>Dermanyssoidea</taxon>
        <taxon>Varroidae</taxon>
        <taxon>Varroa</taxon>
    </lineage>
</organism>
<dbReference type="InterPro" id="IPR033116">
    <property type="entry name" value="TRYPSIN_SER"/>
</dbReference>
<feature type="domain" description="Peptidase S1" evidence="7">
    <location>
        <begin position="124"/>
        <end position="369"/>
    </location>
</feature>
<accession>A0A7M7JLV3</accession>
<keyword evidence="6" id="KW-0378">Hydrolase</keyword>
<dbReference type="InterPro" id="IPR001254">
    <property type="entry name" value="Trypsin_dom"/>
</dbReference>
<dbReference type="PROSITE" id="PS00135">
    <property type="entry name" value="TRYPSIN_SER"/>
    <property type="match status" value="1"/>
</dbReference>
<dbReference type="KEGG" id="vde:111247455"/>
<dbReference type="GO" id="GO:0004252">
    <property type="term" value="F:serine-type endopeptidase activity"/>
    <property type="evidence" value="ECO:0007669"/>
    <property type="project" value="InterPro"/>
</dbReference>
<dbReference type="PROSITE" id="PS50240">
    <property type="entry name" value="TRYPSIN_DOM"/>
    <property type="match status" value="1"/>
</dbReference>
<keyword evidence="4" id="KW-1015">Disulfide bond</keyword>
<keyword evidence="5" id="KW-0325">Glycoprotein</keyword>
<evidence type="ECO:0000256" key="1">
    <source>
        <dbReference type="ARBA" id="ARBA00004613"/>
    </source>
</evidence>
<dbReference type="PANTHER" id="PTHR24252:SF10">
    <property type="entry name" value="SERINE PROTEASE 56"/>
    <property type="match status" value="1"/>
</dbReference>
<dbReference type="PRINTS" id="PR00722">
    <property type="entry name" value="CHYMOTRYPSIN"/>
</dbReference>
<dbReference type="InterPro" id="IPR001314">
    <property type="entry name" value="Peptidase_S1A"/>
</dbReference>
<dbReference type="AlphaFoldDB" id="A0A7M7JLV3"/>
<evidence type="ECO:0000313" key="8">
    <source>
        <dbReference type="EnsemblMetazoa" id="XP_022654103"/>
    </source>
</evidence>
<evidence type="ECO:0000256" key="5">
    <source>
        <dbReference type="ARBA" id="ARBA00023180"/>
    </source>
</evidence>
<dbReference type="FunFam" id="2.40.10.10:FF:000054">
    <property type="entry name" value="Complement C1r subcomponent"/>
    <property type="match status" value="1"/>
</dbReference>
<comment type="subcellular location">
    <subcellularLocation>
        <location evidence="1">Secreted</location>
    </subcellularLocation>
</comment>
<dbReference type="PROSITE" id="PS00134">
    <property type="entry name" value="TRYPSIN_HIS"/>
    <property type="match status" value="1"/>
</dbReference>
<dbReference type="InterPro" id="IPR009003">
    <property type="entry name" value="Peptidase_S1_PA"/>
</dbReference>
<sequence>MFLGQRTGFVIDILYIGQIGNTSLHELVRREAETRSYSVGSVCITSNGNVGGCFSTCDDAEELDGYLSVQQSDRKRARKCHHRQICCPLPLARFENRLDHLDSVDPTQLNEADCGREFSRRFRIINGVQAVEGAHPWLVAIFSNNYFVCGGALITNRYVLTAAHCFNPESQKFPLNLRSFFAIGGTNALTDEAKRITRRLCRVAIHKNYKPENFYNDIAIAELNEPVDVSGKWVRTICLPPVTDRAEDINNKKFTIAGWGSTQRDITNLTMQLLEIRVTGGSNSACKDQFKDYILINTNIQMCAGDIEKNVKDACQGDSGGPLIRLAQDGRYRVEGVTSFGVGCAVKGMPFGGYARVSVYSSWIEKIINSMKTSAKTCDYTLSSHGSEQNKVSNVTFK</sequence>
<keyword evidence="6" id="KW-0645">Protease</keyword>
<dbReference type="InterPro" id="IPR018114">
    <property type="entry name" value="TRYPSIN_HIS"/>
</dbReference>
<dbReference type="SMART" id="SM00020">
    <property type="entry name" value="Tryp_SPc"/>
    <property type="match status" value="1"/>
</dbReference>
<keyword evidence="3" id="KW-0732">Signal</keyword>
<dbReference type="SUPFAM" id="SSF50494">
    <property type="entry name" value="Trypsin-like serine proteases"/>
    <property type="match status" value="1"/>
</dbReference>
<dbReference type="FunFam" id="2.40.10.10:FF:000068">
    <property type="entry name" value="transmembrane protease serine 2"/>
    <property type="match status" value="1"/>
</dbReference>
<evidence type="ECO:0000256" key="3">
    <source>
        <dbReference type="ARBA" id="ARBA00022729"/>
    </source>
</evidence>
<dbReference type="RefSeq" id="XP_022654103.1">
    <property type="nucleotide sequence ID" value="XM_022798368.1"/>
</dbReference>
<dbReference type="OrthoDB" id="6380398at2759"/>
<proteinExistence type="predicted"/>
<dbReference type="Proteomes" id="UP000594260">
    <property type="component" value="Unplaced"/>
</dbReference>
<dbReference type="Gene3D" id="2.40.10.10">
    <property type="entry name" value="Trypsin-like serine proteases"/>
    <property type="match status" value="1"/>
</dbReference>
<keyword evidence="9" id="KW-1185">Reference proteome</keyword>
<dbReference type="GO" id="GO:0006508">
    <property type="term" value="P:proteolysis"/>
    <property type="evidence" value="ECO:0007669"/>
    <property type="project" value="UniProtKB-KW"/>
</dbReference>
<dbReference type="CDD" id="cd00190">
    <property type="entry name" value="Tryp_SPc"/>
    <property type="match status" value="1"/>
</dbReference>
<dbReference type="InParanoid" id="A0A7M7JLV3"/>
<dbReference type="InterPro" id="IPR043504">
    <property type="entry name" value="Peptidase_S1_PA_chymotrypsin"/>
</dbReference>